<keyword evidence="3" id="KW-0804">Transcription</keyword>
<dbReference type="SUPFAM" id="SSF46785">
    <property type="entry name" value="Winged helix' DNA-binding domain"/>
    <property type="match status" value="1"/>
</dbReference>
<sequence length="117" mass="13383">MKGTPIMNQKELEHDEIKILQETLLAEDEYTDLSMLFKMFADPTRLRIFTILSHQTVCVDDLAEILGMTQSAVSHQLASLRKMNLVRSSKVGKNAYYQLADSHVMQIFSQALDHVKE</sequence>
<dbReference type="CDD" id="cd00090">
    <property type="entry name" value="HTH_ARSR"/>
    <property type="match status" value="1"/>
</dbReference>
<dbReference type="InterPro" id="IPR001845">
    <property type="entry name" value="HTH_ArsR_DNA-bd_dom"/>
</dbReference>
<dbReference type="PANTHER" id="PTHR43132:SF6">
    <property type="entry name" value="HTH-TYPE TRANSCRIPTIONAL REPRESSOR CZRA"/>
    <property type="match status" value="1"/>
</dbReference>
<evidence type="ECO:0000313" key="6">
    <source>
        <dbReference type="EMBL" id="EFY08971.1"/>
    </source>
</evidence>
<reference evidence="6" key="1">
    <citation type="submission" date="2011-01" db="EMBL/GenBank/DDBJ databases">
        <authorList>
            <person name="Muzny D."/>
            <person name="Qin X."/>
            <person name="Buhay C."/>
            <person name="Dugan-Rocha S."/>
            <person name="Ding Y."/>
            <person name="Chen G."/>
            <person name="Hawes A."/>
            <person name="Holder M."/>
            <person name="Jhangiani S."/>
            <person name="Johnson A."/>
            <person name="Khan Z."/>
            <person name="Li Z."/>
            <person name="Liu W."/>
            <person name="Liu X."/>
            <person name="Perez L."/>
            <person name="Shen H."/>
            <person name="Wang Q."/>
            <person name="Watt J."/>
            <person name="Xi L."/>
            <person name="Xin Y."/>
            <person name="Zhou J."/>
            <person name="Deng J."/>
            <person name="Jiang H."/>
            <person name="Liu Y."/>
            <person name="Qu J."/>
            <person name="Song X.-Z."/>
            <person name="Zhang L."/>
            <person name="Villasana D."/>
            <person name="Johnson A."/>
            <person name="Liu J."/>
            <person name="Liyanage D."/>
            <person name="Lorensuhewa L."/>
            <person name="Robinson T."/>
            <person name="Song A."/>
            <person name="Song B.-B."/>
            <person name="Dinh H."/>
            <person name="Thornton R."/>
            <person name="Coyle M."/>
            <person name="Francisco L."/>
            <person name="Jackson L."/>
            <person name="Javaid M."/>
            <person name="Korchina V."/>
            <person name="Kovar C."/>
            <person name="Mata R."/>
            <person name="Mathew T."/>
            <person name="Ngo R."/>
            <person name="Nguyen L."/>
            <person name="Nguyen N."/>
            <person name="Okwuonu G."/>
            <person name="Ongeri F."/>
            <person name="Pham C."/>
            <person name="Simmons D."/>
            <person name="Wilczek-Boney K."/>
            <person name="Hale W."/>
            <person name="Jakkamsetti A."/>
            <person name="Pham P."/>
            <person name="Ruth R."/>
            <person name="San Lucas F."/>
            <person name="Warren J."/>
            <person name="Zhang J."/>
            <person name="Zhao Z."/>
            <person name="Zhou C."/>
            <person name="Zhu D."/>
            <person name="Lee S."/>
            <person name="Bess C."/>
            <person name="Blankenburg K."/>
            <person name="Forbes L."/>
            <person name="Fu Q."/>
            <person name="Gubbala S."/>
            <person name="Hirani K."/>
            <person name="Jayaseelan J.C."/>
            <person name="Lara F."/>
            <person name="Munidasa M."/>
            <person name="Palculict T."/>
            <person name="Patil S."/>
            <person name="Pu L.-L."/>
            <person name="Saada N."/>
            <person name="Tang L."/>
            <person name="Weissenberger G."/>
            <person name="Zhu Y."/>
            <person name="Hemphill L."/>
            <person name="Shang Y."/>
            <person name="Youmans B."/>
            <person name="Ayvaz T."/>
            <person name="Ross M."/>
            <person name="Santibanez J."/>
            <person name="Aqrawi P."/>
            <person name="Gross S."/>
            <person name="Joshi V."/>
            <person name="Fowler G."/>
            <person name="Nazareth L."/>
            <person name="Reid J."/>
            <person name="Worley K."/>
            <person name="Petrosino J."/>
            <person name="Highlander S."/>
            <person name="Gibbs R."/>
        </authorList>
    </citation>
    <scope>NUCLEOTIDE SEQUENCE [LARGE SCALE GENOMIC DNA]</scope>
    <source>
        <strain evidence="6">ATCC 19414</strain>
    </source>
</reference>
<evidence type="ECO:0000256" key="4">
    <source>
        <dbReference type="ARBA" id="ARBA00043263"/>
    </source>
</evidence>
<keyword evidence="7" id="KW-1185">Reference proteome</keyword>
<dbReference type="EMBL" id="ACLK02000002">
    <property type="protein sequence ID" value="EFY08971.1"/>
    <property type="molecule type" value="Genomic_DNA"/>
</dbReference>
<keyword evidence="1" id="KW-0805">Transcription regulation</keyword>
<dbReference type="Proteomes" id="UP000003028">
    <property type="component" value="Unassembled WGS sequence"/>
</dbReference>
<dbReference type="NCBIfam" id="NF033788">
    <property type="entry name" value="HTH_metalloreg"/>
    <property type="match status" value="1"/>
</dbReference>
<dbReference type="Pfam" id="PF01022">
    <property type="entry name" value="HTH_5"/>
    <property type="match status" value="1"/>
</dbReference>
<protein>
    <submittedName>
        <fullName evidence="6">Transcriptional regulator, ArsR family</fullName>
    </submittedName>
</protein>
<evidence type="ECO:0000256" key="2">
    <source>
        <dbReference type="ARBA" id="ARBA00023125"/>
    </source>
</evidence>
<dbReference type="InterPro" id="IPR018334">
    <property type="entry name" value="ArsR_HTH"/>
</dbReference>
<evidence type="ECO:0000256" key="1">
    <source>
        <dbReference type="ARBA" id="ARBA00023015"/>
    </source>
</evidence>
<proteinExistence type="predicted"/>
<dbReference type="InterPro" id="IPR036390">
    <property type="entry name" value="WH_DNA-bd_sf"/>
</dbReference>
<gene>
    <name evidence="6" type="primary">cadC</name>
    <name evidence="6" type="ORF">HMPREF0357_11078</name>
</gene>
<dbReference type="STRING" id="1648.A2I91_02405"/>
<comment type="caution">
    <text evidence="6">The sequence shown here is derived from an EMBL/GenBank/DDBJ whole genome shotgun (WGS) entry which is preliminary data.</text>
</comment>
<dbReference type="InterPro" id="IPR036388">
    <property type="entry name" value="WH-like_DNA-bd_sf"/>
</dbReference>
<name>E7FVQ1_ERYRH</name>
<evidence type="ECO:0000313" key="7">
    <source>
        <dbReference type="Proteomes" id="UP000003028"/>
    </source>
</evidence>
<feature type="domain" description="HTH arsR-type" evidence="5">
    <location>
        <begin position="25"/>
        <end position="117"/>
    </location>
</feature>
<dbReference type="PROSITE" id="PS00846">
    <property type="entry name" value="HTH_ARSR_1"/>
    <property type="match status" value="1"/>
</dbReference>
<evidence type="ECO:0000259" key="5">
    <source>
        <dbReference type="PROSITE" id="PS50987"/>
    </source>
</evidence>
<dbReference type="GO" id="GO:0046686">
    <property type="term" value="P:response to cadmium ion"/>
    <property type="evidence" value="ECO:0007669"/>
    <property type="project" value="UniProtKB-KW"/>
</dbReference>
<dbReference type="PRINTS" id="PR00778">
    <property type="entry name" value="HTHARSR"/>
</dbReference>
<dbReference type="Gene3D" id="1.10.10.10">
    <property type="entry name" value="Winged helix-like DNA-binding domain superfamily/Winged helix DNA-binding domain"/>
    <property type="match status" value="1"/>
</dbReference>
<dbReference type="InterPro" id="IPR011991">
    <property type="entry name" value="ArsR-like_HTH"/>
</dbReference>
<accession>E7FVQ1</accession>
<keyword evidence="2" id="KW-0238">DNA-binding</keyword>
<keyword evidence="4" id="KW-0105">Cadmium resistance</keyword>
<dbReference type="SMART" id="SM00418">
    <property type="entry name" value="HTH_ARSR"/>
    <property type="match status" value="1"/>
</dbReference>
<evidence type="ECO:0000256" key="3">
    <source>
        <dbReference type="ARBA" id="ARBA00023163"/>
    </source>
</evidence>
<dbReference type="GO" id="GO:0003700">
    <property type="term" value="F:DNA-binding transcription factor activity"/>
    <property type="evidence" value="ECO:0007669"/>
    <property type="project" value="InterPro"/>
</dbReference>
<dbReference type="PROSITE" id="PS50987">
    <property type="entry name" value="HTH_ARSR_2"/>
    <property type="match status" value="1"/>
</dbReference>
<dbReference type="PANTHER" id="PTHR43132">
    <property type="entry name" value="ARSENICAL RESISTANCE OPERON REPRESSOR ARSR-RELATED"/>
    <property type="match status" value="1"/>
</dbReference>
<dbReference type="InterPro" id="IPR051011">
    <property type="entry name" value="Metal_resp_trans_reg"/>
</dbReference>
<organism evidence="6 7">
    <name type="scientific">Erysipelothrix rhusiopathiae ATCC 19414</name>
    <dbReference type="NCBI Taxonomy" id="525280"/>
    <lineage>
        <taxon>Bacteria</taxon>
        <taxon>Bacillati</taxon>
        <taxon>Bacillota</taxon>
        <taxon>Erysipelotrichia</taxon>
        <taxon>Erysipelotrichales</taxon>
        <taxon>Erysipelotrichaceae</taxon>
        <taxon>Erysipelothrix</taxon>
    </lineage>
</organism>
<dbReference type="GO" id="GO:0003677">
    <property type="term" value="F:DNA binding"/>
    <property type="evidence" value="ECO:0007669"/>
    <property type="project" value="UniProtKB-KW"/>
</dbReference>
<dbReference type="AlphaFoldDB" id="E7FVQ1"/>